<protein>
    <submittedName>
        <fullName evidence="2">Uncharacterized protein</fullName>
    </submittedName>
</protein>
<evidence type="ECO:0000256" key="1">
    <source>
        <dbReference type="SAM" id="MobiDB-lite"/>
    </source>
</evidence>
<organism evidence="2 3">
    <name type="scientific">Polycladomyces zharkentensis</name>
    <dbReference type="NCBI Taxonomy" id="2807616"/>
    <lineage>
        <taxon>Bacteria</taxon>
        <taxon>Bacillati</taxon>
        <taxon>Bacillota</taxon>
        <taxon>Bacilli</taxon>
        <taxon>Bacillales</taxon>
        <taxon>Thermoactinomycetaceae</taxon>
        <taxon>Polycladomyces</taxon>
    </lineage>
</organism>
<comment type="caution">
    <text evidence="2">The sequence shown here is derived from an EMBL/GenBank/DDBJ whole genome shotgun (WGS) entry which is preliminary data.</text>
</comment>
<sequence length="89" mass="10429">MPEKRIGVPVVARLYQQQWLDRIIDGMAKQGTAKLYRKKRKWFIGLPITFEMWTEFQVDKRKDRGVSSQSGKEKGLLTKPEYGRSTGRQ</sequence>
<evidence type="ECO:0000313" key="2">
    <source>
        <dbReference type="EMBL" id="MBN2910650.1"/>
    </source>
</evidence>
<dbReference type="EMBL" id="JAFHAP010000014">
    <property type="protein sequence ID" value="MBN2910650.1"/>
    <property type="molecule type" value="Genomic_DNA"/>
</dbReference>
<dbReference type="Proteomes" id="UP001177120">
    <property type="component" value="Unassembled WGS sequence"/>
</dbReference>
<reference evidence="2" key="1">
    <citation type="journal article" date="2024" name="Int. J. Syst. Evol. Microbiol.">
        <title>Polycladomyces zharkentensis sp. nov., a novel thermophilic cellulose- and starch-degrading member of the Bacillota from a geothermal aquifer in Kazakhstan.</title>
        <authorList>
            <person name="Mashzhan A."/>
            <person name="Kistaubayeva A."/>
            <person name="Javier-Lopez R."/>
            <person name="Bissenova U."/>
            <person name="Bissenbay A."/>
            <person name="Birkeland N.K."/>
        </authorList>
    </citation>
    <scope>NUCLEOTIDE SEQUENCE</scope>
    <source>
        <strain evidence="2">ZKZ2T</strain>
    </source>
</reference>
<feature type="compositionally biased region" description="Basic and acidic residues" evidence="1">
    <location>
        <begin position="60"/>
        <end position="76"/>
    </location>
</feature>
<proteinExistence type="predicted"/>
<evidence type="ECO:0000313" key="3">
    <source>
        <dbReference type="Proteomes" id="UP001177120"/>
    </source>
</evidence>
<gene>
    <name evidence="2" type="ORF">JQC72_14195</name>
</gene>
<keyword evidence="3" id="KW-1185">Reference proteome</keyword>
<feature type="region of interest" description="Disordered" evidence="1">
    <location>
        <begin position="60"/>
        <end position="89"/>
    </location>
</feature>
<accession>A0ABS2WMZ5</accession>
<name>A0ABS2WMZ5_9BACL</name>